<protein>
    <submittedName>
        <fullName evidence="4">Response regulator receiver domain-containing protein</fullName>
    </submittedName>
</protein>
<dbReference type="SMART" id="SM00448">
    <property type="entry name" value="REC"/>
    <property type="match status" value="1"/>
</dbReference>
<dbReference type="PROSITE" id="PS50110">
    <property type="entry name" value="RESPONSE_REGULATORY"/>
    <property type="match status" value="1"/>
</dbReference>
<dbReference type="Proteomes" id="UP000199572">
    <property type="component" value="Unassembled WGS sequence"/>
</dbReference>
<evidence type="ECO:0000256" key="2">
    <source>
        <dbReference type="PROSITE-ProRule" id="PRU00169"/>
    </source>
</evidence>
<feature type="domain" description="Response regulatory" evidence="3">
    <location>
        <begin position="5"/>
        <end position="119"/>
    </location>
</feature>
<dbReference type="InterPro" id="IPR050595">
    <property type="entry name" value="Bact_response_regulator"/>
</dbReference>
<accession>A0A1H9M362</accession>
<dbReference type="AlphaFoldDB" id="A0A1H9M362"/>
<dbReference type="OrthoDB" id="5432534at2"/>
<dbReference type="STRING" id="390241.SAMN04488023_10581"/>
<feature type="modified residue" description="4-aspartylphosphate" evidence="2">
    <location>
        <position position="54"/>
    </location>
</feature>
<dbReference type="InterPro" id="IPR011006">
    <property type="entry name" value="CheY-like_superfamily"/>
</dbReference>
<evidence type="ECO:0000256" key="1">
    <source>
        <dbReference type="ARBA" id="ARBA00022553"/>
    </source>
</evidence>
<keyword evidence="1 2" id="KW-0597">Phosphoprotein</keyword>
<name>A0A1H9M362_9SPHI</name>
<dbReference type="InterPro" id="IPR001789">
    <property type="entry name" value="Sig_transdc_resp-reg_receiver"/>
</dbReference>
<organism evidence="4 5">
    <name type="scientific">Pedobacter rhizosphaerae</name>
    <dbReference type="NCBI Taxonomy" id="390241"/>
    <lineage>
        <taxon>Bacteria</taxon>
        <taxon>Pseudomonadati</taxon>
        <taxon>Bacteroidota</taxon>
        <taxon>Sphingobacteriia</taxon>
        <taxon>Sphingobacteriales</taxon>
        <taxon>Sphingobacteriaceae</taxon>
        <taxon>Pedobacter</taxon>
    </lineage>
</organism>
<proteinExistence type="predicted"/>
<gene>
    <name evidence="4" type="ORF">SAMN04488023_10581</name>
</gene>
<dbReference type="EMBL" id="FOGG01000005">
    <property type="protein sequence ID" value="SER18132.1"/>
    <property type="molecule type" value="Genomic_DNA"/>
</dbReference>
<dbReference type="RefSeq" id="WP_090882291.1">
    <property type="nucleotide sequence ID" value="NZ_FOGG01000005.1"/>
</dbReference>
<keyword evidence="5" id="KW-1185">Reference proteome</keyword>
<reference evidence="4 5" key="1">
    <citation type="submission" date="2016-10" db="EMBL/GenBank/DDBJ databases">
        <authorList>
            <person name="de Groot N.N."/>
        </authorList>
    </citation>
    <scope>NUCLEOTIDE SEQUENCE [LARGE SCALE GENOMIC DNA]</scope>
    <source>
        <strain evidence="4 5">DSM 18610</strain>
    </source>
</reference>
<evidence type="ECO:0000313" key="4">
    <source>
        <dbReference type="EMBL" id="SER18132.1"/>
    </source>
</evidence>
<dbReference type="PANTHER" id="PTHR44591">
    <property type="entry name" value="STRESS RESPONSE REGULATOR PROTEIN 1"/>
    <property type="match status" value="1"/>
</dbReference>
<dbReference type="PANTHER" id="PTHR44591:SF3">
    <property type="entry name" value="RESPONSE REGULATORY DOMAIN-CONTAINING PROTEIN"/>
    <property type="match status" value="1"/>
</dbReference>
<evidence type="ECO:0000313" key="5">
    <source>
        <dbReference type="Proteomes" id="UP000199572"/>
    </source>
</evidence>
<evidence type="ECO:0000259" key="3">
    <source>
        <dbReference type="PROSITE" id="PS50110"/>
    </source>
</evidence>
<dbReference type="Pfam" id="PF00072">
    <property type="entry name" value="Response_reg"/>
    <property type="match status" value="1"/>
</dbReference>
<dbReference type="GO" id="GO:0000160">
    <property type="term" value="P:phosphorelay signal transduction system"/>
    <property type="evidence" value="ECO:0007669"/>
    <property type="project" value="InterPro"/>
</dbReference>
<dbReference type="SUPFAM" id="SSF52172">
    <property type="entry name" value="CheY-like"/>
    <property type="match status" value="1"/>
</dbReference>
<dbReference type="Gene3D" id="3.40.50.2300">
    <property type="match status" value="1"/>
</dbReference>
<sequence length="130" mass="14851">MEKKRIHILEDDQEIRNVIEILLKEEGYELQLSSSFADLKKNIQDAMPDLFLLDVMLPDGNGAEICEDLKTDIFTKHIPIIVMSAQNNSEQKAIDAFADDYISKPFDINDILKRINDQLARSADKRTSKA</sequence>